<proteinExistence type="predicted"/>
<dbReference type="PANTHER" id="PTHR12864">
    <property type="entry name" value="RAN BINDING PROTEIN 9-RELATED"/>
    <property type="match status" value="1"/>
</dbReference>
<evidence type="ECO:0000313" key="3">
    <source>
        <dbReference type="EMBL" id="CAB5344710.1"/>
    </source>
</evidence>
<accession>A0A916E1B7</accession>
<sequence length="303" mass="34736">MFYREIITIGIPTMFFLIILNVNTILCQKYIDENIVLQIYGSEDEQFLIKSTTLFFFSFLKKIFKEFLKFLEKEPDLDLKKLSINEWKFVLKSEISVSEYISVKHDKNTLKTVEISFNAESDVMIQTNYPLPNVFIKDTSSVTLSPSLSIEYYYYEITILSNHHIDETIIAIGFAPKNHSIYRLPGCDTHSVGFHSDEGRTFHNEGYTGSKYAEKWGEINDVIGCGYCPSIGQVFFTMNGKNLGIAFTGLFHPWYPTIGSNGVCSLKVNFGQEEFKYKEANDMTITNMIPYKADNNDEIISTA</sequence>
<keyword evidence="1" id="KW-1133">Transmembrane helix</keyword>
<feature type="transmembrane region" description="Helical" evidence="1">
    <location>
        <begin position="6"/>
        <end position="26"/>
    </location>
</feature>
<gene>
    <name evidence="3" type="ORF">CHRIB12_LOCUS3991</name>
</gene>
<dbReference type="InterPro" id="IPR050618">
    <property type="entry name" value="Ubq-SigPath_Reg"/>
</dbReference>
<keyword evidence="1" id="KW-0812">Transmembrane</keyword>
<feature type="domain" description="B30.2/SPRY" evidence="2">
    <location>
        <begin position="69"/>
        <end position="275"/>
    </location>
</feature>
<evidence type="ECO:0000256" key="1">
    <source>
        <dbReference type="SAM" id="Phobius"/>
    </source>
</evidence>
<evidence type="ECO:0000259" key="2">
    <source>
        <dbReference type="PROSITE" id="PS50188"/>
    </source>
</evidence>
<dbReference type="PROSITE" id="PS50188">
    <property type="entry name" value="B302_SPRY"/>
    <property type="match status" value="1"/>
</dbReference>
<dbReference type="EMBL" id="CAGKOT010000005">
    <property type="protein sequence ID" value="CAB5344710.1"/>
    <property type="molecule type" value="Genomic_DNA"/>
</dbReference>
<keyword evidence="1" id="KW-0472">Membrane</keyword>
<dbReference type="VEuPathDB" id="FungiDB:RhiirFUN_024230"/>
<dbReference type="SMART" id="SM00449">
    <property type="entry name" value="SPRY"/>
    <property type="match status" value="1"/>
</dbReference>
<comment type="caution">
    <text evidence="3">The sequence shown here is derived from an EMBL/GenBank/DDBJ whole genome shotgun (WGS) entry which is preliminary data.</text>
</comment>
<dbReference type="InterPro" id="IPR003877">
    <property type="entry name" value="SPRY_dom"/>
</dbReference>
<dbReference type="OrthoDB" id="258495at2759"/>
<dbReference type="Proteomes" id="UP000684084">
    <property type="component" value="Unassembled WGS sequence"/>
</dbReference>
<dbReference type="InterPro" id="IPR001870">
    <property type="entry name" value="B30.2/SPRY"/>
</dbReference>
<evidence type="ECO:0000313" key="4">
    <source>
        <dbReference type="Proteomes" id="UP000684084"/>
    </source>
</evidence>
<dbReference type="AlphaFoldDB" id="A0A916E1B7"/>
<protein>
    <recommendedName>
        <fullName evidence="2">B30.2/SPRY domain-containing protein</fullName>
    </recommendedName>
</protein>
<name>A0A916E1B7_9GLOM</name>
<organism evidence="3 4">
    <name type="scientific">Rhizophagus irregularis</name>
    <dbReference type="NCBI Taxonomy" id="588596"/>
    <lineage>
        <taxon>Eukaryota</taxon>
        <taxon>Fungi</taxon>
        <taxon>Fungi incertae sedis</taxon>
        <taxon>Mucoromycota</taxon>
        <taxon>Glomeromycotina</taxon>
        <taxon>Glomeromycetes</taxon>
        <taxon>Glomerales</taxon>
        <taxon>Glomeraceae</taxon>
        <taxon>Rhizophagus</taxon>
    </lineage>
</organism>
<dbReference type="Pfam" id="PF00622">
    <property type="entry name" value="SPRY"/>
    <property type="match status" value="1"/>
</dbReference>
<reference evidence="3" key="1">
    <citation type="submission" date="2020-05" db="EMBL/GenBank/DDBJ databases">
        <authorList>
            <person name="Rincon C."/>
            <person name="Sanders R I."/>
            <person name="Robbins C."/>
            <person name="Chaturvedi A."/>
        </authorList>
    </citation>
    <scope>NUCLEOTIDE SEQUENCE</scope>
    <source>
        <strain evidence="3">CHB12</strain>
    </source>
</reference>